<dbReference type="NCBIfam" id="TIGR00494">
    <property type="entry name" value="crcB"/>
    <property type="match status" value="1"/>
</dbReference>
<dbReference type="GO" id="GO:0062054">
    <property type="term" value="F:fluoride channel activity"/>
    <property type="evidence" value="ECO:0007669"/>
    <property type="project" value="UniProtKB-UniRule"/>
</dbReference>
<dbReference type="OrthoDB" id="9806299at2"/>
<feature type="transmembrane region" description="Helical" evidence="12">
    <location>
        <begin position="36"/>
        <end position="58"/>
    </location>
</feature>
<dbReference type="RefSeq" id="WP_053820715.1">
    <property type="nucleotide sequence ID" value="NZ_CP006911.1"/>
</dbReference>
<evidence type="ECO:0000256" key="4">
    <source>
        <dbReference type="ARBA" id="ARBA00022692"/>
    </source>
</evidence>
<evidence type="ECO:0000313" key="13">
    <source>
        <dbReference type="EMBL" id="ALE02534.1"/>
    </source>
</evidence>
<dbReference type="GO" id="GO:0140114">
    <property type="term" value="P:cellular detoxification of fluoride"/>
    <property type="evidence" value="ECO:0007669"/>
    <property type="project" value="UniProtKB-UniRule"/>
</dbReference>
<sequence length="133" mass="13877">MSTFSSIASIGIGATIGATCRYYIGILSIQYLGNGVPYGTLISNIIGSFLAGILIVLVLEKLYLSETYRLMLLVGLAGSLTTMSALSIESVEMLSAGDYSQALINILLNLGLSLLAASLGVMLAKYGFNLAQG</sequence>
<evidence type="ECO:0000256" key="12">
    <source>
        <dbReference type="HAMAP-Rule" id="MF_00454"/>
    </source>
</evidence>
<accession>A0A0M4LQZ8</accession>
<dbReference type="PANTHER" id="PTHR28259:SF1">
    <property type="entry name" value="FLUORIDE EXPORT PROTEIN 1-RELATED"/>
    <property type="match status" value="1"/>
</dbReference>
<dbReference type="Proteomes" id="UP000068905">
    <property type="component" value="Chromosome"/>
</dbReference>
<evidence type="ECO:0000256" key="1">
    <source>
        <dbReference type="ARBA" id="ARBA00004651"/>
    </source>
</evidence>
<dbReference type="GO" id="GO:0005886">
    <property type="term" value="C:plasma membrane"/>
    <property type="evidence" value="ECO:0007669"/>
    <property type="project" value="UniProtKB-SubCell"/>
</dbReference>
<feature type="binding site" evidence="12">
    <location>
        <position position="78"/>
    </location>
    <ligand>
        <name>Na(+)</name>
        <dbReference type="ChEBI" id="CHEBI:29101"/>
        <note>structural</note>
    </ligand>
</feature>
<keyword evidence="3" id="KW-0997">Cell inner membrane</keyword>
<gene>
    <name evidence="12" type="primary">fluC</name>
    <name evidence="12" type="synonym">crcB</name>
    <name evidence="13" type="ORF">W908_08465</name>
</gene>
<proteinExistence type="inferred from homology"/>
<keyword evidence="5 12" id="KW-1133">Transmembrane helix</keyword>
<keyword evidence="12" id="KW-0813">Transport</keyword>
<dbReference type="HAMAP" id="MF_00454">
    <property type="entry name" value="FluC"/>
    <property type="match status" value="1"/>
</dbReference>
<evidence type="ECO:0000256" key="11">
    <source>
        <dbReference type="ARBA" id="ARBA00035585"/>
    </source>
</evidence>
<evidence type="ECO:0000256" key="10">
    <source>
        <dbReference type="ARBA" id="ARBA00035120"/>
    </source>
</evidence>
<dbReference type="PANTHER" id="PTHR28259">
    <property type="entry name" value="FLUORIDE EXPORT PROTEIN 1-RELATED"/>
    <property type="match status" value="1"/>
</dbReference>
<organism evidence="13 14">
    <name type="scientific">Candidatus Pseudothioglobus singularis PS1</name>
    <dbReference type="NCBI Taxonomy" id="1125411"/>
    <lineage>
        <taxon>Bacteria</taxon>
        <taxon>Pseudomonadati</taxon>
        <taxon>Pseudomonadota</taxon>
        <taxon>Gammaproteobacteria</taxon>
        <taxon>Candidatus Pseudothioglobaceae</taxon>
        <taxon>Candidatus Pseudothioglobus</taxon>
    </lineage>
</organism>
<dbReference type="AlphaFoldDB" id="A0A0M4LQZ8"/>
<keyword evidence="2 12" id="KW-1003">Cell membrane</keyword>
<evidence type="ECO:0000256" key="8">
    <source>
        <dbReference type="ARBA" id="ARBA00023136"/>
    </source>
</evidence>
<evidence type="ECO:0000256" key="6">
    <source>
        <dbReference type="ARBA" id="ARBA00023053"/>
    </source>
</evidence>
<protein>
    <recommendedName>
        <fullName evidence="12">Fluoride-specific ion channel FluC</fullName>
    </recommendedName>
</protein>
<keyword evidence="14" id="KW-1185">Reference proteome</keyword>
<comment type="catalytic activity">
    <reaction evidence="11">
        <text>fluoride(in) = fluoride(out)</text>
        <dbReference type="Rhea" id="RHEA:76159"/>
        <dbReference type="ChEBI" id="CHEBI:17051"/>
    </reaction>
    <physiologicalReaction direction="left-to-right" evidence="11">
        <dbReference type="Rhea" id="RHEA:76160"/>
    </physiologicalReaction>
</comment>
<evidence type="ECO:0000256" key="5">
    <source>
        <dbReference type="ARBA" id="ARBA00022989"/>
    </source>
</evidence>
<dbReference type="STRING" id="1125411.W908_08465"/>
<evidence type="ECO:0000256" key="3">
    <source>
        <dbReference type="ARBA" id="ARBA00022519"/>
    </source>
</evidence>
<name>A0A0M4LQZ8_9GAMM</name>
<evidence type="ECO:0000256" key="2">
    <source>
        <dbReference type="ARBA" id="ARBA00022475"/>
    </source>
</evidence>
<dbReference type="InterPro" id="IPR003691">
    <property type="entry name" value="FluC"/>
</dbReference>
<feature type="transmembrane region" description="Helical" evidence="12">
    <location>
        <begin position="7"/>
        <end position="24"/>
    </location>
</feature>
<dbReference type="Pfam" id="PF02537">
    <property type="entry name" value="CRCB"/>
    <property type="match status" value="1"/>
</dbReference>
<keyword evidence="4 12" id="KW-0812">Transmembrane</keyword>
<keyword evidence="12" id="KW-0479">Metal-binding</keyword>
<keyword evidence="9 12" id="KW-0407">Ion channel</keyword>
<comment type="function">
    <text evidence="12">Fluoride-specific ion channel. Important for reducing fluoride concentration in the cell, thus reducing its toxicity.</text>
</comment>
<comment type="subcellular location">
    <subcellularLocation>
        <location evidence="1 12">Cell membrane</location>
        <topology evidence="1 12">Multi-pass membrane protein</topology>
    </subcellularLocation>
</comment>
<dbReference type="GO" id="GO:0046872">
    <property type="term" value="F:metal ion binding"/>
    <property type="evidence" value="ECO:0007669"/>
    <property type="project" value="UniProtKB-KW"/>
</dbReference>
<evidence type="ECO:0000256" key="9">
    <source>
        <dbReference type="ARBA" id="ARBA00023303"/>
    </source>
</evidence>
<feature type="transmembrane region" description="Helical" evidence="12">
    <location>
        <begin position="70"/>
        <end position="88"/>
    </location>
</feature>
<evidence type="ECO:0000313" key="14">
    <source>
        <dbReference type="Proteomes" id="UP000068905"/>
    </source>
</evidence>
<dbReference type="KEGG" id="tsn:W908_08465"/>
<reference evidence="13 14" key="1">
    <citation type="journal article" date="2015" name="Genome Announc.">
        <title>Genome Sequence of 'Candidatus Thioglobus singularis' Strain PS1, a Mixotroph from the SUP05 Clade of Marine Gammaproteobacteria.</title>
        <authorList>
            <person name="Marshall K.T."/>
            <person name="Morris R.M."/>
        </authorList>
    </citation>
    <scope>NUCLEOTIDE SEQUENCE [LARGE SCALE GENOMIC DNA]</scope>
    <source>
        <strain evidence="13 14">PS1</strain>
    </source>
</reference>
<keyword evidence="7 12" id="KW-0406">Ion transport</keyword>
<comment type="similarity">
    <text evidence="10 12">Belongs to the fluoride channel Fluc/FEX (TC 1.A.43) family.</text>
</comment>
<evidence type="ECO:0000256" key="7">
    <source>
        <dbReference type="ARBA" id="ARBA00023065"/>
    </source>
</evidence>
<comment type="activity regulation">
    <text evidence="12">Na(+) is not transported, but it plays an essential structural role and its presence is essential for fluoride channel function.</text>
</comment>
<keyword evidence="6 12" id="KW-0915">Sodium</keyword>
<feature type="binding site" evidence="12">
    <location>
        <position position="81"/>
    </location>
    <ligand>
        <name>Na(+)</name>
        <dbReference type="ChEBI" id="CHEBI:29101"/>
        <note>structural</note>
    </ligand>
</feature>
<feature type="transmembrane region" description="Helical" evidence="12">
    <location>
        <begin position="100"/>
        <end position="124"/>
    </location>
</feature>
<dbReference type="EMBL" id="CP006911">
    <property type="protein sequence ID" value="ALE02534.1"/>
    <property type="molecule type" value="Genomic_DNA"/>
</dbReference>
<keyword evidence="8 12" id="KW-0472">Membrane</keyword>